<protein>
    <submittedName>
        <fullName evidence="2">Peptidase_M14 domain-containing protein</fullName>
    </submittedName>
</protein>
<reference evidence="2" key="1">
    <citation type="submission" date="2016-11" db="UniProtKB">
        <authorList>
            <consortium name="WormBaseParasite"/>
        </authorList>
    </citation>
    <scope>IDENTIFICATION</scope>
    <source>
        <strain evidence="2">KR3021</strain>
    </source>
</reference>
<name>A0AC35UHH1_9BILA</name>
<sequence length="431" mass="48021">MKLLFASILTFFLLANGYELYEGYKVLNVVPLNKQQVIALNDINNQIKSKIDFWKRSTNIGKAAHLMVSPGDIISVEQYLKKHDLEAALVVKDVSTIFNRTYQSLKSYKLYEKHHELDAFDFNTYHTFDSIENYITNVAAQNPTFVSIASLGKSHEGRDTKYLKIGYPAAGAAVKPAVFIDANIHAREWISNSVALCTINALTSNPATYKDLLTKIDIYIAPVANPDGYEYSRTKDRNWRKTRSGPYAGGCYGVDPNRNFPFKWGVAGTSDDPCDETFLGQSPLSEVECANLAHFIDANNNSIKAYATLHSYEESILYPWGYAMNTLPPDVADLKKLGNSMATAIHGVHKTKYVVENSALLYPAAGASDDYSKSKGVKYVYTIELRPGTGDTSNDNWFGFDLPAHFIKPTCEETVPGLFVIFNQVATEFAK</sequence>
<evidence type="ECO:0000313" key="1">
    <source>
        <dbReference type="Proteomes" id="UP000095286"/>
    </source>
</evidence>
<dbReference type="WBParaSite" id="RSKR_0001170000.1">
    <property type="protein sequence ID" value="RSKR_0001170000.1"/>
    <property type="gene ID" value="RSKR_0001170000"/>
</dbReference>
<evidence type="ECO:0000313" key="2">
    <source>
        <dbReference type="WBParaSite" id="RSKR_0001170000.1"/>
    </source>
</evidence>
<proteinExistence type="predicted"/>
<dbReference type="Proteomes" id="UP000095286">
    <property type="component" value="Unplaced"/>
</dbReference>
<organism evidence="1 2">
    <name type="scientific">Rhabditophanes sp. KR3021</name>
    <dbReference type="NCBI Taxonomy" id="114890"/>
    <lineage>
        <taxon>Eukaryota</taxon>
        <taxon>Metazoa</taxon>
        <taxon>Ecdysozoa</taxon>
        <taxon>Nematoda</taxon>
        <taxon>Chromadorea</taxon>
        <taxon>Rhabditida</taxon>
        <taxon>Tylenchina</taxon>
        <taxon>Panagrolaimomorpha</taxon>
        <taxon>Strongyloidoidea</taxon>
        <taxon>Alloionematidae</taxon>
        <taxon>Rhabditophanes</taxon>
    </lineage>
</organism>
<accession>A0AC35UHH1</accession>